<keyword evidence="7 17" id="KW-0679">Respiratory chain</keyword>
<dbReference type="GO" id="GO:0003954">
    <property type="term" value="F:NADH dehydrogenase activity"/>
    <property type="evidence" value="ECO:0007669"/>
    <property type="project" value="TreeGrafter"/>
</dbReference>
<comment type="similarity">
    <text evidence="3 17">Belongs to the complex I subunit 4 family.</text>
</comment>
<dbReference type="EMBL" id="KU234540">
    <property type="protein sequence ID" value="ANT45831.1"/>
    <property type="molecule type" value="Genomic_DNA"/>
</dbReference>
<feature type="transmembrane region" description="Helical" evidence="17">
    <location>
        <begin position="55"/>
        <end position="74"/>
    </location>
</feature>
<evidence type="ECO:0000256" key="14">
    <source>
        <dbReference type="ARBA" id="ARBA00023128"/>
    </source>
</evidence>
<evidence type="ECO:0000256" key="15">
    <source>
        <dbReference type="ARBA" id="ARBA00023136"/>
    </source>
</evidence>
<evidence type="ECO:0000256" key="7">
    <source>
        <dbReference type="ARBA" id="ARBA00022660"/>
    </source>
</evidence>
<keyword evidence="13 17" id="KW-0830">Ubiquinone</keyword>
<feature type="transmembrane region" description="Helical" evidence="17">
    <location>
        <begin position="213"/>
        <end position="235"/>
    </location>
</feature>
<evidence type="ECO:0000256" key="13">
    <source>
        <dbReference type="ARBA" id="ARBA00023075"/>
    </source>
</evidence>
<sequence>MMKLVFSLSFLALFVNFLNWYVLLLSFMMMVFLFLNSNMMLYWYSMSSYFLGGDILSFSLIALSIWIVFLMVLASSSLYSNYTFNYEFMFMNFLLLLFLIFSFSVNSLFLYYLFFECSLIPTLILIFGWGYQPERLMAGYYLLFYTLFFSLPMLLGIFYINDFCFGMFYFLIKVPYNFYLYLSMLMAFLVKMPMIFIHFWLPKAHVEAPISGSMILAGVLLKLGGYGIIRVFFFLKNYGLNYMFLSLSLFGIFMVGILCMFQVDMKSLIVYSSVAHMGMVICGLMCMNMLGIIGSLILMIGHGLCSSGMFCLANIAYERTLSRSIFINKGLLTFMPSMCLFWFLLMINNMASPPSMNLMGEILLINGIMSWSYISFFYLMFASFMGCMYSIYLYSSINHGVVYKGLFCGFYGYYIEYYLLFLHWFPLNIFFLKIDIISLMVF</sequence>
<comment type="function">
    <text evidence="1">Core subunit of the mitochondrial membrane respiratory chain NADH dehydrogenase (Complex I) that is believed to belong to the minimal assembly required for catalysis. Complex I functions in the transfer of electrons from NADH to the respiratory chain. The immediate electron acceptor for the enzyme is believed to be ubiquinone.</text>
</comment>
<dbReference type="PRINTS" id="PR01437">
    <property type="entry name" value="NUOXDRDTASE4"/>
</dbReference>
<keyword evidence="6 17" id="KW-0813">Transport</keyword>
<name>A0A342LEV3_9HEMI</name>
<keyword evidence="10 17" id="KW-0249">Electron transport</keyword>
<evidence type="ECO:0000256" key="4">
    <source>
        <dbReference type="ARBA" id="ARBA00012944"/>
    </source>
</evidence>
<dbReference type="GO" id="GO:0008137">
    <property type="term" value="F:NADH dehydrogenase (ubiquinone) activity"/>
    <property type="evidence" value="ECO:0007669"/>
    <property type="project" value="UniProtKB-UniRule"/>
</dbReference>
<keyword evidence="14 17" id="KW-0496">Mitochondrion</keyword>
<feature type="transmembrane region" description="Helical" evidence="17">
    <location>
        <begin position="329"/>
        <end position="351"/>
    </location>
</feature>
<feature type="transmembrane region" description="Helical" evidence="17">
    <location>
        <begin position="142"/>
        <end position="172"/>
    </location>
</feature>
<dbReference type="AlphaFoldDB" id="A0A342LEV3"/>
<feature type="transmembrane region" description="Helical" evidence="17">
    <location>
        <begin position="12"/>
        <end position="35"/>
    </location>
</feature>
<keyword evidence="8 17" id="KW-0812">Transmembrane</keyword>
<keyword evidence="15 17" id="KW-0472">Membrane</keyword>
<keyword evidence="12 17" id="KW-0520">NAD</keyword>
<organism evidence="20">
    <name type="scientific">Lygus pratensis</name>
    <dbReference type="NCBI Taxonomy" id="1436830"/>
    <lineage>
        <taxon>Eukaryota</taxon>
        <taxon>Metazoa</taxon>
        <taxon>Ecdysozoa</taxon>
        <taxon>Arthropoda</taxon>
        <taxon>Hexapoda</taxon>
        <taxon>Insecta</taxon>
        <taxon>Pterygota</taxon>
        <taxon>Neoptera</taxon>
        <taxon>Paraneoptera</taxon>
        <taxon>Hemiptera</taxon>
        <taxon>Heteroptera</taxon>
        <taxon>Panheteroptera</taxon>
        <taxon>Cimicomorpha</taxon>
        <taxon>Miridae</taxon>
        <taxon>Mirini</taxon>
        <taxon>Lygus</taxon>
    </lineage>
</organism>
<geneLocation type="mitochondrion" evidence="20"/>
<dbReference type="InterPro" id="IPR000260">
    <property type="entry name" value="NADH4_N"/>
</dbReference>
<comment type="function">
    <text evidence="17">Core subunit of the mitochondrial membrane respiratory chain NADH dehydrogenase (Complex I) which catalyzes electron transfer from NADH through the respiratory chain, using ubiquinone as an electron acceptor. Essential for the catalytic activity and assembly of complex I.</text>
</comment>
<evidence type="ECO:0000256" key="6">
    <source>
        <dbReference type="ARBA" id="ARBA00022448"/>
    </source>
</evidence>
<evidence type="ECO:0000256" key="1">
    <source>
        <dbReference type="ARBA" id="ARBA00003257"/>
    </source>
</evidence>
<dbReference type="InterPro" id="IPR003918">
    <property type="entry name" value="NADH_UbQ_OxRdtase"/>
</dbReference>
<comment type="catalytic activity">
    <reaction evidence="16 17">
        <text>a ubiquinone + NADH + 5 H(+)(in) = a ubiquinol + NAD(+) + 4 H(+)(out)</text>
        <dbReference type="Rhea" id="RHEA:29091"/>
        <dbReference type="Rhea" id="RHEA-COMP:9565"/>
        <dbReference type="Rhea" id="RHEA-COMP:9566"/>
        <dbReference type="ChEBI" id="CHEBI:15378"/>
        <dbReference type="ChEBI" id="CHEBI:16389"/>
        <dbReference type="ChEBI" id="CHEBI:17976"/>
        <dbReference type="ChEBI" id="CHEBI:57540"/>
        <dbReference type="ChEBI" id="CHEBI:57945"/>
        <dbReference type="EC" id="7.1.1.2"/>
    </reaction>
</comment>
<feature type="domain" description="NADH:ubiquinone oxidoreductase chain 4 N-terminal" evidence="19">
    <location>
        <begin position="1"/>
        <end position="101"/>
    </location>
</feature>
<evidence type="ECO:0000259" key="19">
    <source>
        <dbReference type="Pfam" id="PF01059"/>
    </source>
</evidence>
<evidence type="ECO:0000256" key="5">
    <source>
        <dbReference type="ARBA" id="ARBA00021006"/>
    </source>
</evidence>
<gene>
    <name evidence="20" type="primary">nad4</name>
</gene>
<dbReference type="GO" id="GO:0048039">
    <property type="term" value="F:ubiquinone binding"/>
    <property type="evidence" value="ECO:0007669"/>
    <property type="project" value="TreeGrafter"/>
</dbReference>
<dbReference type="EC" id="7.1.1.2" evidence="4 17"/>
<feature type="transmembrane region" description="Helical" evidence="17">
    <location>
        <begin position="268"/>
        <end position="290"/>
    </location>
</feature>
<accession>A0A342LEV3</accession>
<feature type="transmembrane region" description="Helical" evidence="17">
    <location>
        <begin position="241"/>
        <end position="261"/>
    </location>
</feature>
<evidence type="ECO:0000313" key="20">
    <source>
        <dbReference type="EMBL" id="ANT45831.1"/>
    </source>
</evidence>
<dbReference type="Pfam" id="PF00361">
    <property type="entry name" value="Proton_antipo_M"/>
    <property type="match status" value="1"/>
</dbReference>
<dbReference type="GO" id="GO:0015990">
    <property type="term" value="P:electron transport coupled proton transport"/>
    <property type="evidence" value="ECO:0007669"/>
    <property type="project" value="TreeGrafter"/>
</dbReference>
<dbReference type="PANTHER" id="PTHR43507">
    <property type="entry name" value="NADH-UBIQUINONE OXIDOREDUCTASE CHAIN 4"/>
    <property type="match status" value="1"/>
</dbReference>
<evidence type="ECO:0000256" key="17">
    <source>
        <dbReference type="RuleBase" id="RU003297"/>
    </source>
</evidence>
<evidence type="ECO:0000256" key="16">
    <source>
        <dbReference type="ARBA" id="ARBA00049551"/>
    </source>
</evidence>
<feature type="transmembrane region" description="Helical" evidence="17">
    <location>
        <begin position="406"/>
        <end position="425"/>
    </location>
</feature>
<evidence type="ECO:0000256" key="2">
    <source>
        <dbReference type="ARBA" id="ARBA00004225"/>
    </source>
</evidence>
<reference evidence="20" key="1">
    <citation type="submission" date="2015-12" db="EMBL/GenBank/DDBJ databases">
        <title>Comparative mitogenomic analysis of plant bugs (Hemiptera: Miridae) and development of molecular markers for population genetics.</title>
        <authorList>
            <person name="Zhang Q.-L."/>
            <person name="Yuan M.-L."/>
            <person name="Wang J."/>
        </authorList>
    </citation>
    <scope>NUCLEOTIDE SEQUENCE</scope>
</reference>
<dbReference type="GO" id="GO:0031966">
    <property type="term" value="C:mitochondrial membrane"/>
    <property type="evidence" value="ECO:0007669"/>
    <property type="project" value="UniProtKB-SubCell"/>
</dbReference>
<evidence type="ECO:0000256" key="10">
    <source>
        <dbReference type="ARBA" id="ARBA00022982"/>
    </source>
</evidence>
<evidence type="ECO:0000256" key="9">
    <source>
        <dbReference type="ARBA" id="ARBA00022967"/>
    </source>
</evidence>
<dbReference type="PANTHER" id="PTHR43507:SF20">
    <property type="entry name" value="NADH-UBIQUINONE OXIDOREDUCTASE CHAIN 4"/>
    <property type="match status" value="1"/>
</dbReference>
<keyword evidence="9" id="KW-1278">Translocase</keyword>
<evidence type="ECO:0000256" key="8">
    <source>
        <dbReference type="ARBA" id="ARBA00022692"/>
    </source>
</evidence>
<protein>
    <recommendedName>
        <fullName evidence="5 17">NADH-ubiquinone oxidoreductase chain 4</fullName>
        <ecNumber evidence="4 17">7.1.1.2</ecNumber>
    </recommendedName>
</protein>
<evidence type="ECO:0000259" key="18">
    <source>
        <dbReference type="Pfam" id="PF00361"/>
    </source>
</evidence>
<dbReference type="InterPro" id="IPR001750">
    <property type="entry name" value="ND/Mrp_TM"/>
</dbReference>
<feature type="transmembrane region" description="Helical" evidence="17">
    <location>
        <begin position="371"/>
        <end position="394"/>
    </location>
</feature>
<comment type="subcellular location">
    <subcellularLocation>
        <location evidence="2 17">Mitochondrion membrane</location>
        <topology evidence="2 17">Multi-pass membrane protein</topology>
    </subcellularLocation>
</comment>
<keyword evidence="11 17" id="KW-1133">Transmembrane helix</keyword>
<feature type="transmembrane region" description="Helical" evidence="17">
    <location>
        <begin position="296"/>
        <end position="317"/>
    </location>
</feature>
<feature type="transmembrane region" description="Helical" evidence="17">
    <location>
        <begin position="109"/>
        <end position="130"/>
    </location>
</feature>
<evidence type="ECO:0000256" key="3">
    <source>
        <dbReference type="ARBA" id="ARBA00009025"/>
    </source>
</evidence>
<feature type="transmembrane region" description="Helical" evidence="17">
    <location>
        <begin position="178"/>
        <end position="201"/>
    </location>
</feature>
<evidence type="ECO:0000256" key="11">
    <source>
        <dbReference type="ARBA" id="ARBA00022989"/>
    </source>
</evidence>
<evidence type="ECO:0000256" key="12">
    <source>
        <dbReference type="ARBA" id="ARBA00023027"/>
    </source>
</evidence>
<proteinExistence type="inferred from homology"/>
<feature type="domain" description="NADH:quinone oxidoreductase/Mrp antiporter transmembrane" evidence="18">
    <location>
        <begin position="106"/>
        <end position="385"/>
    </location>
</feature>
<dbReference type="Pfam" id="PF01059">
    <property type="entry name" value="Oxidored_q5_N"/>
    <property type="match status" value="1"/>
</dbReference>
<dbReference type="GO" id="GO:0042773">
    <property type="term" value="P:ATP synthesis coupled electron transport"/>
    <property type="evidence" value="ECO:0007669"/>
    <property type="project" value="InterPro"/>
</dbReference>
<feature type="transmembrane region" description="Helical" evidence="17">
    <location>
        <begin position="86"/>
        <end position="103"/>
    </location>
</feature>